<protein>
    <submittedName>
        <fullName evidence="1">Uncharacterized protein</fullName>
    </submittedName>
</protein>
<organism evidence="1">
    <name type="scientific">marine sediment metagenome</name>
    <dbReference type="NCBI Taxonomy" id="412755"/>
    <lineage>
        <taxon>unclassified sequences</taxon>
        <taxon>metagenomes</taxon>
        <taxon>ecological metagenomes</taxon>
    </lineage>
</organism>
<accession>X1H3N4</accession>
<evidence type="ECO:0000313" key="1">
    <source>
        <dbReference type="EMBL" id="GAH39898.1"/>
    </source>
</evidence>
<feature type="non-terminal residue" evidence="1">
    <location>
        <position position="1"/>
    </location>
</feature>
<reference evidence="1" key="1">
    <citation type="journal article" date="2014" name="Front. Microbiol.">
        <title>High frequency of phylogenetically diverse reductive dehalogenase-homologous genes in deep subseafloor sedimentary metagenomes.</title>
        <authorList>
            <person name="Kawai M."/>
            <person name="Futagami T."/>
            <person name="Toyoda A."/>
            <person name="Takaki Y."/>
            <person name="Nishi S."/>
            <person name="Hori S."/>
            <person name="Arai W."/>
            <person name="Tsubouchi T."/>
            <person name="Morono Y."/>
            <person name="Uchiyama I."/>
            <person name="Ito T."/>
            <person name="Fujiyama A."/>
            <person name="Inagaki F."/>
            <person name="Takami H."/>
        </authorList>
    </citation>
    <scope>NUCLEOTIDE SEQUENCE</scope>
    <source>
        <strain evidence="1">Expedition CK06-06</strain>
    </source>
</reference>
<dbReference type="AlphaFoldDB" id="X1H3N4"/>
<gene>
    <name evidence="1" type="ORF">S03H2_22793</name>
</gene>
<proteinExistence type="predicted"/>
<name>X1H3N4_9ZZZZ</name>
<comment type="caution">
    <text evidence="1">The sequence shown here is derived from an EMBL/GenBank/DDBJ whole genome shotgun (WGS) entry which is preliminary data.</text>
</comment>
<dbReference type="EMBL" id="BARU01012333">
    <property type="protein sequence ID" value="GAH39898.1"/>
    <property type="molecule type" value="Genomic_DNA"/>
</dbReference>
<sequence>HIKAYYPGYLFCQDAFYIGTIKGLGRIYQRAGKMPMLALVLIRSILIELHQKEPGDTLLSYNIG</sequence>